<dbReference type="EC" id="1.1.1.100" evidence="3"/>
<dbReference type="OrthoDB" id="9803333at2"/>
<evidence type="ECO:0000313" key="3">
    <source>
        <dbReference type="EMBL" id="MBB6144488.1"/>
    </source>
</evidence>
<dbReference type="InterPro" id="IPR002347">
    <property type="entry name" value="SDR_fam"/>
</dbReference>
<keyword evidence="2 3" id="KW-0560">Oxidoreductase</keyword>
<reference evidence="3 4" key="1">
    <citation type="submission" date="2020-08" db="EMBL/GenBank/DDBJ databases">
        <title>Genomic Encyclopedia of Type Strains, Phase IV (KMG-IV): sequencing the most valuable type-strain genomes for metagenomic binning, comparative biology and taxonomic classification.</title>
        <authorList>
            <person name="Goeker M."/>
        </authorList>
    </citation>
    <scope>NUCLEOTIDE SEQUENCE [LARGE SCALE GENOMIC DNA]</scope>
    <source>
        <strain evidence="3 4">DSM 103733</strain>
    </source>
</reference>
<dbReference type="PRINTS" id="PR00081">
    <property type="entry name" value="GDHRDH"/>
</dbReference>
<name>A0A841K1G0_9BACT</name>
<comment type="similarity">
    <text evidence="1">Belongs to the short-chain dehydrogenases/reductases (SDR) family.</text>
</comment>
<dbReference type="PRINTS" id="PR00080">
    <property type="entry name" value="SDRFAMILY"/>
</dbReference>
<organism evidence="3 4">
    <name type="scientific">Silvibacterium bohemicum</name>
    <dbReference type="NCBI Taxonomy" id="1577686"/>
    <lineage>
        <taxon>Bacteria</taxon>
        <taxon>Pseudomonadati</taxon>
        <taxon>Acidobacteriota</taxon>
        <taxon>Terriglobia</taxon>
        <taxon>Terriglobales</taxon>
        <taxon>Acidobacteriaceae</taxon>
        <taxon>Silvibacterium</taxon>
    </lineage>
</organism>
<sequence>MGVLDGKVAVVTGASKGIGAGIAKGLAAAGAMVVVNYATSREGADRVVADIVGQGGKAIAVQGSIANSSDVERLFEETVKAFGTVDVLVNNAGVYSFGPLESVTEQEFHRQFNTNVLGIFLSTQEAVKRFGANGGSVINIGTAGTQVTSPGTVLYTATKGAVDSITQVLSKELGPKKIRVNSINPGGTETEGAHAIGVIGSDFEKHLVSQTPLGRFGQPSDIAPIAVFLASDQSGWLTGETLIASGACDNGSKDAFPAVWQARNVSSADLSTKTFLPISAGTYLVQITIR</sequence>
<dbReference type="GO" id="GO:0004316">
    <property type="term" value="F:3-oxoacyl-[acyl-carrier-protein] reductase (NADPH) activity"/>
    <property type="evidence" value="ECO:0007669"/>
    <property type="project" value="UniProtKB-EC"/>
</dbReference>
<dbReference type="RefSeq" id="WP_082125383.1">
    <property type="nucleotide sequence ID" value="NZ_JACHEK010000004.1"/>
</dbReference>
<dbReference type="PANTHER" id="PTHR43639:SF1">
    <property type="entry name" value="SHORT-CHAIN DEHYDROGENASE_REDUCTASE FAMILY PROTEIN"/>
    <property type="match status" value="1"/>
</dbReference>
<evidence type="ECO:0000256" key="2">
    <source>
        <dbReference type="ARBA" id="ARBA00023002"/>
    </source>
</evidence>
<dbReference type="Pfam" id="PF13561">
    <property type="entry name" value="adh_short_C2"/>
    <property type="match status" value="1"/>
</dbReference>
<dbReference type="SUPFAM" id="SSF51735">
    <property type="entry name" value="NAD(P)-binding Rossmann-fold domains"/>
    <property type="match status" value="1"/>
</dbReference>
<dbReference type="PANTHER" id="PTHR43639">
    <property type="entry name" value="OXIDOREDUCTASE, SHORT-CHAIN DEHYDROGENASE/REDUCTASE FAMILY (AFU_ORTHOLOGUE AFUA_5G02870)"/>
    <property type="match status" value="1"/>
</dbReference>
<dbReference type="InterPro" id="IPR036291">
    <property type="entry name" value="NAD(P)-bd_dom_sf"/>
</dbReference>
<dbReference type="AlphaFoldDB" id="A0A841K1G0"/>
<evidence type="ECO:0000256" key="1">
    <source>
        <dbReference type="ARBA" id="ARBA00006484"/>
    </source>
</evidence>
<comment type="caution">
    <text evidence="3">The sequence shown here is derived from an EMBL/GenBank/DDBJ whole genome shotgun (WGS) entry which is preliminary data.</text>
</comment>
<proteinExistence type="inferred from homology"/>
<dbReference type="FunFam" id="3.40.50.720:FF:000084">
    <property type="entry name" value="Short-chain dehydrogenase reductase"/>
    <property type="match status" value="1"/>
</dbReference>
<dbReference type="NCBIfam" id="NF005559">
    <property type="entry name" value="PRK07231.1"/>
    <property type="match status" value="1"/>
</dbReference>
<keyword evidence="4" id="KW-1185">Reference proteome</keyword>
<gene>
    <name evidence="3" type="ORF">HNQ77_002440</name>
</gene>
<dbReference type="Gene3D" id="3.40.50.720">
    <property type="entry name" value="NAD(P)-binding Rossmann-like Domain"/>
    <property type="match status" value="1"/>
</dbReference>
<accession>A0A841K1G0</accession>
<protein>
    <submittedName>
        <fullName evidence="3">3-oxoacyl-[acyl-carrier protein] reductase</fullName>
        <ecNumber evidence="3">1.1.1.100</ecNumber>
    </submittedName>
</protein>
<evidence type="ECO:0000313" key="4">
    <source>
        <dbReference type="Proteomes" id="UP000538666"/>
    </source>
</evidence>
<dbReference type="EMBL" id="JACHEK010000004">
    <property type="protein sequence ID" value="MBB6144488.1"/>
    <property type="molecule type" value="Genomic_DNA"/>
</dbReference>
<dbReference type="Proteomes" id="UP000538666">
    <property type="component" value="Unassembled WGS sequence"/>
</dbReference>